<evidence type="ECO:0000256" key="1">
    <source>
        <dbReference type="ARBA" id="ARBA00002486"/>
    </source>
</evidence>
<name>A0A1G8FN03_9BACI</name>
<accession>A0A1G8FN03</accession>
<dbReference type="PANTHER" id="PTHR18964:SF149">
    <property type="entry name" value="BIFUNCTIONAL UDP-N-ACETYLGLUCOSAMINE 2-EPIMERASE_N-ACETYLMANNOSAMINE KINASE"/>
    <property type="match status" value="1"/>
</dbReference>
<comment type="similarity">
    <text evidence="2">Belongs to the ROK (NagC/XylR) family.</text>
</comment>
<feature type="domain" description="HTH marR-type" evidence="4">
    <location>
        <begin position="21"/>
        <end position="59"/>
    </location>
</feature>
<dbReference type="Pfam" id="PF00480">
    <property type="entry name" value="ROK"/>
    <property type="match status" value="1"/>
</dbReference>
<dbReference type="Proteomes" id="UP000199017">
    <property type="component" value="Unassembled WGS sequence"/>
</dbReference>
<dbReference type="SUPFAM" id="SSF46785">
    <property type="entry name" value="Winged helix' DNA-binding domain"/>
    <property type="match status" value="1"/>
</dbReference>
<dbReference type="InterPro" id="IPR043129">
    <property type="entry name" value="ATPase_NBD"/>
</dbReference>
<organism evidence="5 6">
    <name type="scientific">Alteribacillus bidgolensis</name>
    <dbReference type="NCBI Taxonomy" id="930129"/>
    <lineage>
        <taxon>Bacteria</taxon>
        <taxon>Bacillati</taxon>
        <taxon>Bacillota</taxon>
        <taxon>Bacilli</taxon>
        <taxon>Bacillales</taxon>
        <taxon>Bacillaceae</taxon>
        <taxon>Alteribacillus</taxon>
    </lineage>
</organism>
<dbReference type="InterPro" id="IPR000600">
    <property type="entry name" value="ROK"/>
</dbReference>
<sequence>MVEEFLRQRSSKFNGMKEVYCCIHQHGLITKAELLKRTNMKQTTVVRHLDALIQYGLIRIEHYEESSGGRPPALYAIDPKAAFIIGIDLSRVETAITIVDMSFAPVANYTFQMTEDHTPAYTISVLKKEIAALLKDNEMEKKDILGIGLGTVGPLDRQKGIMYPEAFVAPGWNEVPIVHEIKQAFQTDVFLENGANTAALYESINNPEFNKTILYCISGWGLRCGVLTNGTIMQSRKGDASSFGEMIIDTKSNRTLSSYISYNSILEEAEKKINAGEKTIHFYPEKYHKKNEKMDHLLHALMKGDPLIENVVLQSAYYFGVGIANMVNVLHPEVVVLNSDLIRIYPAFYEKVVKTAETFIFQLNKQHLHFHVAQPTANAVSIGACVLAFQSHFK</sequence>
<protein>
    <submittedName>
        <fullName evidence="5">Sugar kinase of the NBD/HSP70 family, may contain an N-terminal HTH domain</fullName>
    </submittedName>
</protein>
<evidence type="ECO:0000313" key="5">
    <source>
        <dbReference type="EMBL" id="SDH83366.1"/>
    </source>
</evidence>
<dbReference type="EMBL" id="FNDU01000003">
    <property type="protein sequence ID" value="SDH83366.1"/>
    <property type="molecule type" value="Genomic_DNA"/>
</dbReference>
<dbReference type="OrthoDB" id="9796533at2"/>
<dbReference type="InterPro" id="IPR036388">
    <property type="entry name" value="WH-like_DNA-bd_sf"/>
</dbReference>
<keyword evidence="3" id="KW-0119">Carbohydrate metabolism</keyword>
<dbReference type="InterPro" id="IPR036390">
    <property type="entry name" value="WH_DNA-bd_sf"/>
</dbReference>
<reference evidence="5 6" key="1">
    <citation type="submission" date="2016-10" db="EMBL/GenBank/DDBJ databases">
        <authorList>
            <person name="de Groot N.N."/>
        </authorList>
    </citation>
    <scope>NUCLEOTIDE SEQUENCE [LARGE SCALE GENOMIC DNA]</scope>
    <source>
        <strain evidence="6">P4B,CCM 7963,CECT 7998,DSM 25260,IBRC-M 10614,KCTC 13821</strain>
    </source>
</reference>
<dbReference type="Pfam" id="PF01047">
    <property type="entry name" value="MarR"/>
    <property type="match status" value="1"/>
</dbReference>
<proteinExistence type="inferred from homology"/>
<dbReference type="AlphaFoldDB" id="A0A1G8FN03"/>
<dbReference type="STRING" id="930129.SAMN05216352_1039"/>
<dbReference type="Gene3D" id="1.10.10.10">
    <property type="entry name" value="Winged helix-like DNA-binding domain superfamily/Winged helix DNA-binding domain"/>
    <property type="match status" value="1"/>
</dbReference>
<evidence type="ECO:0000256" key="3">
    <source>
        <dbReference type="ARBA" id="ARBA00022629"/>
    </source>
</evidence>
<evidence type="ECO:0000259" key="4">
    <source>
        <dbReference type="Pfam" id="PF01047"/>
    </source>
</evidence>
<dbReference type="GO" id="GO:0016301">
    <property type="term" value="F:kinase activity"/>
    <property type="evidence" value="ECO:0007669"/>
    <property type="project" value="UniProtKB-KW"/>
</dbReference>
<dbReference type="PANTHER" id="PTHR18964">
    <property type="entry name" value="ROK (REPRESSOR, ORF, KINASE) FAMILY"/>
    <property type="match status" value="1"/>
</dbReference>
<keyword evidence="3" id="KW-0859">Xylose metabolism</keyword>
<dbReference type="GO" id="GO:0003700">
    <property type="term" value="F:DNA-binding transcription factor activity"/>
    <property type="evidence" value="ECO:0007669"/>
    <property type="project" value="InterPro"/>
</dbReference>
<dbReference type="Gene3D" id="3.30.420.40">
    <property type="match status" value="2"/>
</dbReference>
<evidence type="ECO:0000256" key="2">
    <source>
        <dbReference type="ARBA" id="ARBA00006479"/>
    </source>
</evidence>
<keyword evidence="6" id="KW-1185">Reference proteome</keyword>
<evidence type="ECO:0000313" key="6">
    <source>
        <dbReference type="Proteomes" id="UP000199017"/>
    </source>
</evidence>
<dbReference type="SUPFAM" id="SSF53067">
    <property type="entry name" value="Actin-like ATPase domain"/>
    <property type="match status" value="1"/>
</dbReference>
<keyword evidence="5" id="KW-0418">Kinase</keyword>
<keyword evidence="5" id="KW-0808">Transferase</keyword>
<comment type="function">
    <text evidence="1">Transcriptional repressor of xylose-utilizing enzymes.</text>
</comment>
<dbReference type="GO" id="GO:0042732">
    <property type="term" value="P:D-xylose metabolic process"/>
    <property type="evidence" value="ECO:0007669"/>
    <property type="project" value="UniProtKB-KW"/>
</dbReference>
<gene>
    <name evidence="5" type="ORF">SAMN05216352_1039</name>
</gene>
<dbReference type="InterPro" id="IPR000835">
    <property type="entry name" value="HTH_MarR-typ"/>
</dbReference>
<dbReference type="RefSeq" id="WP_091582145.1">
    <property type="nucleotide sequence ID" value="NZ_FNDU01000003.1"/>
</dbReference>